<dbReference type="InterPro" id="IPR028417">
    <property type="entry name" value="CAP_CS_C"/>
</dbReference>
<comment type="subcellular location">
    <subcellularLocation>
        <location evidence="1">Cell membrane</location>
        <topology evidence="1">Peripheral membrane protein</topology>
    </subcellularLocation>
</comment>
<dbReference type="EMBL" id="JBJQND010000001">
    <property type="protein sequence ID" value="KAL3889664.1"/>
    <property type="molecule type" value="Genomic_DNA"/>
</dbReference>
<evidence type="ECO:0000259" key="6">
    <source>
        <dbReference type="PROSITE" id="PS51329"/>
    </source>
</evidence>
<dbReference type="Pfam" id="PF08603">
    <property type="entry name" value="CAP_C"/>
    <property type="match status" value="1"/>
</dbReference>
<gene>
    <name evidence="7" type="ORF">ACJMK2_001998</name>
</gene>
<dbReference type="PROSITE" id="PS51329">
    <property type="entry name" value="C_CAP_COFACTOR_C"/>
    <property type="match status" value="1"/>
</dbReference>
<feature type="region of interest" description="Disordered" evidence="5">
    <location>
        <begin position="282"/>
        <end position="322"/>
    </location>
</feature>
<feature type="region of interest" description="Disordered" evidence="5">
    <location>
        <begin position="349"/>
        <end position="391"/>
    </location>
</feature>
<evidence type="ECO:0000256" key="1">
    <source>
        <dbReference type="ARBA" id="ARBA00004202"/>
    </source>
</evidence>
<dbReference type="InterPro" id="IPR016098">
    <property type="entry name" value="CAP/MinC_C"/>
</dbReference>
<accession>A0ABD3XTY4</accession>
<dbReference type="InterPro" id="IPR006599">
    <property type="entry name" value="CARP_motif"/>
</dbReference>
<dbReference type="InterPro" id="IPR036222">
    <property type="entry name" value="CAP_N_sf"/>
</dbReference>
<dbReference type="SMART" id="SM00673">
    <property type="entry name" value="CARP"/>
    <property type="match status" value="2"/>
</dbReference>
<protein>
    <recommendedName>
        <fullName evidence="6">C-CAP/cofactor C-like domain-containing protein</fullName>
    </recommendedName>
</protein>
<dbReference type="FunFam" id="1.25.40.330:FF:000001">
    <property type="entry name" value="Adenylyl cyclase-associated protein"/>
    <property type="match status" value="1"/>
</dbReference>
<keyword evidence="8" id="KW-1185">Reference proteome</keyword>
<evidence type="ECO:0000256" key="2">
    <source>
        <dbReference type="ARBA" id="ARBA00007659"/>
    </source>
</evidence>
<dbReference type="AlphaFoldDB" id="A0ABD3XTY4"/>
<evidence type="ECO:0000313" key="8">
    <source>
        <dbReference type="Proteomes" id="UP001634394"/>
    </source>
</evidence>
<feature type="domain" description="C-CAP/cofactor C-like" evidence="6">
    <location>
        <begin position="390"/>
        <end position="524"/>
    </location>
</feature>
<evidence type="ECO:0000313" key="7">
    <source>
        <dbReference type="EMBL" id="KAL3889664.1"/>
    </source>
</evidence>
<keyword evidence="4" id="KW-0472">Membrane</keyword>
<dbReference type="Gene3D" id="1.25.40.330">
    <property type="entry name" value="Adenylate cyclase-associated CAP, N-terminal domain"/>
    <property type="match status" value="1"/>
</dbReference>
<comment type="caution">
    <text evidence="7">The sequence shown here is derived from an EMBL/GenBank/DDBJ whole genome shotgun (WGS) entry which is preliminary data.</text>
</comment>
<dbReference type="SUPFAM" id="SSF69340">
    <property type="entry name" value="C-terminal domain of adenylylcyclase associated protein"/>
    <property type="match status" value="1"/>
</dbReference>
<dbReference type="FunFam" id="2.160.20.70:FF:000001">
    <property type="entry name" value="Adenylyl cyclase-associated protein"/>
    <property type="match status" value="1"/>
</dbReference>
<comment type="similarity">
    <text evidence="2">Belongs to the CAP family.</text>
</comment>
<proteinExistence type="inferred from homology"/>
<dbReference type="Gene3D" id="2.160.20.70">
    <property type="match status" value="1"/>
</dbReference>
<feature type="region of interest" description="Disordered" evidence="5">
    <location>
        <begin position="1"/>
        <end position="63"/>
    </location>
</feature>
<feature type="compositionally biased region" description="Basic and acidic residues" evidence="5">
    <location>
        <begin position="39"/>
        <end position="63"/>
    </location>
</feature>
<evidence type="ECO:0000256" key="4">
    <source>
        <dbReference type="ARBA" id="ARBA00023136"/>
    </source>
</evidence>
<dbReference type="PANTHER" id="PTHR10652:SF0">
    <property type="entry name" value="ADENYLYL CYCLASE-ASSOCIATED PROTEIN"/>
    <property type="match status" value="1"/>
</dbReference>
<dbReference type="PANTHER" id="PTHR10652">
    <property type="entry name" value="ADENYLYL CYCLASE-ASSOCIATED PROTEIN"/>
    <property type="match status" value="1"/>
</dbReference>
<reference evidence="7 8" key="1">
    <citation type="submission" date="2024-11" db="EMBL/GenBank/DDBJ databases">
        <title>Chromosome-level genome assembly of the freshwater bivalve Anodonta woodiana.</title>
        <authorList>
            <person name="Chen X."/>
        </authorList>
    </citation>
    <scope>NUCLEOTIDE SEQUENCE [LARGE SCALE GENOMIC DNA]</scope>
    <source>
        <strain evidence="7">MN2024</strain>
        <tissue evidence="7">Gills</tissue>
    </source>
</reference>
<feature type="compositionally biased region" description="Polar residues" evidence="5">
    <location>
        <begin position="24"/>
        <end position="38"/>
    </location>
</feature>
<dbReference type="InterPro" id="IPR013912">
    <property type="entry name" value="Adenylate_cyclase-assoc_CAP_C"/>
</dbReference>
<feature type="compositionally biased region" description="Low complexity" evidence="5">
    <location>
        <begin position="289"/>
        <end position="299"/>
    </location>
</feature>
<dbReference type="GO" id="GO:0005886">
    <property type="term" value="C:plasma membrane"/>
    <property type="evidence" value="ECO:0007669"/>
    <property type="project" value="UniProtKB-SubCell"/>
</dbReference>
<dbReference type="SUPFAM" id="SSF101278">
    <property type="entry name" value="N-terminal domain of adenylylcyclase associated protein, CAP"/>
    <property type="match status" value="1"/>
</dbReference>
<organism evidence="7 8">
    <name type="scientific">Sinanodonta woodiana</name>
    <name type="common">Chinese pond mussel</name>
    <name type="synonym">Anodonta woodiana</name>
    <dbReference type="NCBI Taxonomy" id="1069815"/>
    <lineage>
        <taxon>Eukaryota</taxon>
        <taxon>Metazoa</taxon>
        <taxon>Spiralia</taxon>
        <taxon>Lophotrochozoa</taxon>
        <taxon>Mollusca</taxon>
        <taxon>Bivalvia</taxon>
        <taxon>Autobranchia</taxon>
        <taxon>Heteroconchia</taxon>
        <taxon>Palaeoheterodonta</taxon>
        <taxon>Unionida</taxon>
        <taxon>Unionoidea</taxon>
        <taxon>Unionidae</taxon>
        <taxon>Unioninae</taxon>
        <taxon>Sinanodonta</taxon>
    </lineage>
</organism>
<dbReference type="InterPro" id="IPR017901">
    <property type="entry name" value="C-CAP_CF_C-like"/>
</dbReference>
<evidence type="ECO:0000256" key="5">
    <source>
        <dbReference type="SAM" id="MobiDB-lite"/>
    </source>
</evidence>
<dbReference type="Pfam" id="PF21938">
    <property type="entry name" value="CAP_N"/>
    <property type="match status" value="1"/>
</dbReference>
<dbReference type="Proteomes" id="UP001634394">
    <property type="component" value="Unassembled WGS sequence"/>
</dbReference>
<evidence type="ECO:0000256" key="3">
    <source>
        <dbReference type="ARBA" id="ARBA00022475"/>
    </source>
</evidence>
<keyword evidence="3" id="KW-1003">Cell membrane</keyword>
<dbReference type="InterPro" id="IPR053950">
    <property type="entry name" value="CAP_N"/>
</dbReference>
<sequence>MKEAEKLVSGKNPGKLCSDAEVISTGSSSTPLESYSRASQEKSVQETEDSAKSNKEPEQRQESIEDIIMADALVSVVNRLEGVAVRLEQLASRTGHGQAGAPSHQPDVLNPFVIAYDEIISGPFAKFLECSKKIGGEVAEQCGIVAEAFKCQREFLVLVSKSKKPNQNVLQKLLAPTSDKIQAVTAFRDQRRSSPFFNHLSALSESIPALGWVAVEPTPGPYVKDMADAGMFYTNRVLKDFKDKDQTHVDWTKTWLGTLTELQTYIKNFHTTGAAWNPQGVDATVASKGAPPKIPAHGGAPPPPPGPPPPPPPATSEDTHAGPEVDRSALMKEISKGLDVTKGLKKVTDDLKTHKNPTLRISGPAPFKKHVPVPTQKTASKPTPAHDDKPPVLELQNKKWVVEYHNGNKDLVLSDTNLKQTVYMYKCTDSTLQVKGKVNSITLDNCRKVAIVFEDVVSSVEFVNCQSVQAQSLGKCPTLSIDKTDGCLIYLSKESLNAEIVTAKSSEMNVLVPKDDGDFTEFPIPEQFKTIWNGSKFVTGCTESV</sequence>
<name>A0ABD3XTY4_SINWO</name>
<dbReference type="InterPro" id="IPR036223">
    <property type="entry name" value="CAP_C_sf"/>
</dbReference>
<dbReference type="PROSITE" id="PS01089">
    <property type="entry name" value="CAP_2"/>
    <property type="match status" value="1"/>
</dbReference>
<dbReference type="InterPro" id="IPR001837">
    <property type="entry name" value="Adenylate_cyclase-assoc_CAP"/>
</dbReference>
<feature type="compositionally biased region" description="Pro residues" evidence="5">
    <location>
        <begin position="300"/>
        <end position="314"/>
    </location>
</feature>